<dbReference type="HOGENOM" id="CLU_2812633_0_0_1"/>
<reference evidence="1 2" key="1">
    <citation type="submission" date="2014-04" db="EMBL/GenBank/DDBJ databases">
        <title>Evolutionary Origins and Diversification of the Mycorrhizal Mutualists.</title>
        <authorList>
            <consortium name="DOE Joint Genome Institute"/>
            <consortium name="Mycorrhizal Genomics Consortium"/>
            <person name="Kohler A."/>
            <person name="Kuo A."/>
            <person name="Nagy L.G."/>
            <person name="Floudas D."/>
            <person name="Copeland A."/>
            <person name="Barry K.W."/>
            <person name="Cichocki N."/>
            <person name="Veneault-Fourrey C."/>
            <person name="LaButti K."/>
            <person name="Lindquist E.A."/>
            <person name="Lipzen A."/>
            <person name="Lundell T."/>
            <person name="Morin E."/>
            <person name="Murat C."/>
            <person name="Riley R."/>
            <person name="Ohm R."/>
            <person name="Sun H."/>
            <person name="Tunlid A."/>
            <person name="Henrissat B."/>
            <person name="Grigoriev I.V."/>
            <person name="Hibbett D.S."/>
            <person name="Martin F."/>
        </authorList>
    </citation>
    <scope>NUCLEOTIDE SEQUENCE [LARGE SCALE GENOMIC DNA]</scope>
    <source>
        <strain evidence="1 2">FD-317 M1</strain>
    </source>
</reference>
<evidence type="ECO:0008006" key="3">
    <source>
        <dbReference type="Google" id="ProtNLM"/>
    </source>
</evidence>
<dbReference type="Proteomes" id="UP000053593">
    <property type="component" value="Unassembled WGS sequence"/>
</dbReference>
<dbReference type="AlphaFoldDB" id="A0A0D0CHS5"/>
<gene>
    <name evidence="1" type="ORF">GYMLUDRAFT_48823</name>
</gene>
<evidence type="ECO:0000313" key="2">
    <source>
        <dbReference type="Proteomes" id="UP000053593"/>
    </source>
</evidence>
<organism evidence="1 2">
    <name type="scientific">Collybiopsis luxurians FD-317 M1</name>
    <dbReference type="NCBI Taxonomy" id="944289"/>
    <lineage>
        <taxon>Eukaryota</taxon>
        <taxon>Fungi</taxon>
        <taxon>Dikarya</taxon>
        <taxon>Basidiomycota</taxon>
        <taxon>Agaricomycotina</taxon>
        <taxon>Agaricomycetes</taxon>
        <taxon>Agaricomycetidae</taxon>
        <taxon>Agaricales</taxon>
        <taxon>Marasmiineae</taxon>
        <taxon>Omphalotaceae</taxon>
        <taxon>Collybiopsis</taxon>
        <taxon>Collybiopsis luxurians</taxon>
    </lineage>
</organism>
<keyword evidence="2" id="KW-1185">Reference proteome</keyword>
<name>A0A0D0CHS5_9AGAR</name>
<protein>
    <recommendedName>
        <fullName evidence="3">EF-hand domain-containing protein</fullName>
    </recommendedName>
</protein>
<sequence length="67" mass="7593">MVADKDGHAKLDFDEFAMMVLNTHQFPGHESQRRLSELPTNVAPHLASDEWEIFILGLFYLLGDSCS</sequence>
<accession>A0A0D0CHS5</accession>
<evidence type="ECO:0000313" key="1">
    <source>
        <dbReference type="EMBL" id="KIK54453.1"/>
    </source>
</evidence>
<dbReference type="EMBL" id="KN834816">
    <property type="protein sequence ID" value="KIK54453.1"/>
    <property type="molecule type" value="Genomic_DNA"/>
</dbReference>
<proteinExistence type="predicted"/>